<organism evidence="2 3">
    <name type="scientific">Paraglaciecola algarum</name>
    <dbReference type="NCBI Taxonomy" id="3050085"/>
    <lineage>
        <taxon>Bacteria</taxon>
        <taxon>Pseudomonadati</taxon>
        <taxon>Pseudomonadota</taxon>
        <taxon>Gammaproteobacteria</taxon>
        <taxon>Alteromonadales</taxon>
        <taxon>Alteromonadaceae</taxon>
        <taxon>Paraglaciecola</taxon>
    </lineage>
</organism>
<protein>
    <submittedName>
        <fullName evidence="2">GNAT family N-acetyltransferase</fullName>
        <ecNumber evidence="2">2.3.1.-</ecNumber>
    </submittedName>
</protein>
<dbReference type="PROSITE" id="PS51186">
    <property type="entry name" value="GNAT"/>
    <property type="match status" value="1"/>
</dbReference>
<evidence type="ECO:0000259" key="1">
    <source>
        <dbReference type="PROSITE" id="PS51186"/>
    </source>
</evidence>
<keyword evidence="3" id="KW-1185">Reference proteome</keyword>
<dbReference type="RefSeq" id="WP_235314344.1">
    <property type="nucleotide sequence ID" value="NZ_JAKGAS010000016.1"/>
</dbReference>
<dbReference type="SUPFAM" id="SSF55729">
    <property type="entry name" value="Acyl-CoA N-acyltransferases (Nat)"/>
    <property type="match status" value="1"/>
</dbReference>
<comment type="caution">
    <text evidence="2">The sequence shown here is derived from an EMBL/GenBank/DDBJ whole genome shotgun (WGS) entry which is preliminary data.</text>
</comment>
<accession>A0ABS9DE11</accession>
<reference evidence="2 3" key="1">
    <citation type="submission" date="2022-01" db="EMBL/GenBank/DDBJ databases">
        <title>Paraglaciecola sp. G1-23.</title>
        <authorList>
            <person name="Jin M.S."/>
            <person name="Han D.M."/>
            <person name="Kim H.M."/>
            <person name="Jeon C.O."/>
        </authorList>
    </citation>
    <scope>NUCLEOTIDE SEQUENCE [LARGE SCALE GENOMIC DNA]</scope>
    <source>
        <strain evidence="2 3">G1-23</strain>
    </source>
</reference>
<keyword evidence="2" id="KW-0808">Transferase</keyword>
<dbReference type="GO" id="GO:0016746">
    <property type="term" value="F:acyltransferase activity"/>
    <property type="evidence" value="ECO:0007669"/>
    <property type="project" value="UniProtKB-KW"/>
</dbReference>
<dbReference type="Gene3D" id="3.40.630.30">
    <property type="match status" value="1"/>
</dbReference>
<sequence>MAFYSKNVDWGNEQHKLKRIREKVFVCQWRIPEECEFDQDDKIAFHILIVNENNQDVATGRITPKGEIGRIAVEPQFRGPEVYQVLFNALLNIAKQHGMENVLVQCELEGVNYYKKQGFRPVGSVFMEAGIPRQQLVCSLNDFSLARVELTH</sequence>
<name>A0ABS9DE11_9ALTE</name>
<dbReference type="Proteomes" id="UP001521137">
    <property type="component" value="Unassembled WGS sequence"/>
</dbReference>
<dbReference type="Pfam" id="PF13673">
    <property type="entry name" value="Acetyltransf_10"/>
    <property type="match status" value="1"/>
</dbReference>
<keyword evidence="2" id="KW-0012">Acyltransferase</keyword>
<gene>
    <name evidence="2" type="ORF">L0668_19200</name>
</gene>
<evidence type="ECO:0000313" key="2">
    <source>
        <dbReference type="EMBL" id="MCF2950243.1"/>
    </source>
</evidence>
<feature type="domain" description="N-acetyltransferase" evidence="1">
    <location>
        <begin position="1"/>
        <end position="141"/>
    </location>
</feature>
<dbReference type="InterPro" id="IPR000182">
    <property type="entry name" value="GNAT_dom"/>
</dbReference>
<dbReference type="InterPro" id="IPR016181">
    <property type="entry name" value="Acyl_CoA_acyltransferase"/>
</dbReference>
<dbReference type="EMBL" id="JAKGAS010000016">
    <property type="protein sequence ID" value="MCF2950243.1"/>
    <property type="molecule type" value="Genomic_DNA"/>
</dbReference>
<dbReference type="EC" id="2.3.1.-" evidence="2"/>
<evidence type="ECO:0000313" key="3">
    <source>
        <dbReference type="Proteomes" id="UP001521137"/>
    </source>
</evidence>
<proteinExistence type="predicted"/>